<gene>
    <name evidence="16" type="ORF">ACFQDI_20165</name>
</gene>
<keyword evidence="13" id="KW-0812">Transmembrane</keyword>
<dbReference type="InterPro" id="IPR001460">
    <property type="entry name" value="PCN-bd_Tpept"/>
</dbReference>
<dbReference type="EMBL" id="JBHSMQ010000009">
    <property type="protein sequence ID" value="MFC5457195.1"/>
    <property type="molecule type" value="Genomic_DNA"/>
</dbReference>
<dbReference type="GO" id="GO:0016757">
    <property type="term" value="F:glycosyltransferase activity"/>
    <property type="evidence" value="ECO:0007669"/>
    <property type="project" value="UniProtKB-KW"/>
</dbReference>
<dbReference type="InterPro" id="IPR050396">
    <property type="entry name" value="Glycosyltr_51/Transpeptidase"/>
</dbReference>
<evidence type="ECO:0000256" key="1">
    <source>
        <dbReference type="ARBA" id="ARBA00004752"/>
    </source>
</evidence>
<evidence type="ECO:0000256" key="4">
    <source>
        <dbReference type="ARBA" id="ARBA00022645"/>
    </source>
</evidence>
<reference evidence="17" key="1">
    <citation type="journal article" date="2019" name="Int. J. Syst. Evol. Microbiol.">
        <title>The Global Catalogue of Microorganisms (GCM) 10K type strain sequencing project: providing services to taxonomists for standard genome sequencing and annotation.</title>
        <authorList>
            <consortium name="The Broad Institute Genomics Platform"/>
            <consortium name="The Broad Institute Genome Sequencing Center for Infectious Disease"/>
            <person name="Wu L."/>
            <person name="Ma J."/>
        </authorList>
    </citation>
    <scope>NUCLEOTIDE SEQUENCE [LARGE SCALE GENOMIC DNA]</scope>
    <source>
        <strain evidence="17">CGMCC 4.1469</strain>
    </source>
</reference>
<evidence type="ECO:0000256" key="12">
    <source>
        <dbReference type="SAM" id="MobiDB-lite"/>
    </source>
</evidence>
<comment type="similarity">
    <text evidence="2">In the C-terminal section; belongs to the transpeptidase family.</text>
</comment>
<dbReference type="SUPFAM" id="SSF56601">
    <property type="entry name" value="beta-lactamase/transpeptidase-like"/>
    <property type="match status" value="1"/>
</dbReference>
<protein>
    <recommendedName>
        <fullName evidence="10">peptidoglycan glycosyltransferase</fullName>
        <ecNumber evidence="10">2.4.99.28</ecNumber>
    </recommendedName>
</protein>
<dbReference type="InterPro" id="IPR012338">
    <property type="entry name" value="Beta-lactam/transpept-like"/>
</dbReference>
<comment type="similarity">
    <text evidence="3">In the N-terminal section; belongs to the glycosyltransferase 51 family.</text>
</comment>
<dbReference type="Pfam" id="PF00912">
    <property type="entry name" value="Transgly"/>
    <property type="match status" value="1"/>
</dbReference>
<dbReference type="RefSeq" id="WP_377170226.1">
    <property type="nucleotide sequence ID" value="NZ_JBHSMQ010000009.1"/>
</dbReference>
<accession>A0ABW0KVG0</accession>
<evidence type="ECO:0000256" key="2">
    <source>
        <dbReference type="ARBA" id="ARBA00007090"/>
    </source>
</evidence>
<dbReference type="InterPro" id="IPR001264">
    <property type="entry name" value="Glyco_trans_51"/>
</dbReference>
<evidence type="ECO:0000256" key="9">
    <source>
        <dbReference type="ARBA" id="ARBA00023268"/>
    </source>
</evidence>
<keyword evidence="6 16" id="KW-0328">Glycosyltransferase</keyword>
<evidence type="ECO:0000256" key="3">
    <source>
        <dbReference type="ARBA" id="ARBA00007739"/>
    </source>
</evidence>
<evidence type="ECO:0000256" key="10">
    <source>
        <dbReference type="ARBA" id="ARBA00044770"/>
    </source>
</evidence>
<evidence type="ECO:0000256" key="7">
    <source>
        <dbReference type="ARBA" id="ARBA00022679"/>
    </source>
</evidence>
<evidence type="ECO:0000259" key="14">
    <source>
        <dbReference type="Pfam" id="PF00905"/>
    </source>
</evidence>
<evidence type="ECO:0000256" key="11">
    <source>
        <dbReference type="ARBA" id="ARBA00049902"/>
    </source>
</evidence>
<feature type="domain" description="Glycosyl transferase family 51" evidence="15">
    <location>
        <begin position="73"/>
        <end position="247"/>
    </location>
</feature>
<dbReference type="SUPFAM" id="SSF53955">
    <property type="entry name" value="Lysozyme-like"/>
    <property type="match status" value="1"/>
</dbReference>
<keyword evidence="17" id="KW-1185">Reference proteome</keyword>
<dbReference type="Gene3D" id="1.10.3810.10">
    <property type="entry name" value="Biosynthetic peptidoglycan transglycosylase-like"/>
    <property type="match status" value="1"/>
</dbReference>
<feature type="transmembrane region" description="Helical" evidence="13">
    <location>
        <begin position="21"/>
        <end position="44"/>
    </location>
</feature>
<keyword evidence="9" id="KW-0511">Multifunctional enzyme</keyword>
<evidence type="ECO:0000256" key="8">
    <source>
        <dbReference type="ARBA" id="ARBA00022801"/>
    </source>
</evidence>
<organism evidence="16 17">
    <name type="scientific">Prosthecobacter fluviatilis</name>
    <dbReference type="NCBI Taxonomy" id="445931"/>
    <lineage>
        <taxon>Bacteria</taxon>
        <taxon>Pseudomonadati</taxon>
        <taxon>Verrucomicrobiota</taxon>
        <taxon>Verrucomicrobiia</taxon>
        <taxon>Verrucomicrobiales</taxon>
        <taxon>Verrucomicrobiaceae</taxon>
        <taxon>Prosthecobacter</taxon>
    </lineage>
</organism>
<dbReference type="Proteomes" id="UP001596052">
    <property type="component" value="Unassembled WGS sequence"/>
</dbReference>
<dbReference type="Pfam" id="PF00905">
    <property type="entry name" value="Transpeptidase"/>
    <property type="match status" value="1"/>
</dbReference>
<evidence type="ECO:0000259" key="15">
    <source>
        <dbReference type="Pfam" id="PF00912"/>
    </source>
</evidence>
<keyword evidence="7 16" id="KW-0808">Transferase</keyword>
<comment type="caution">
    <text evidence="16">The sequence shown here is derived from an EMBL/GenBank/DDBJ whole genome shotgun (WGS) entry which is preliminary data.</text>
</comment>
<proteinExistence type="inferred from homology"/>
<name>A0ABW0KVG0_9BACT</name>
<comment type="catalytic activity">
    <reaction evidence="11">
        <text>[GlcNAc-(1-&gt;4)-Mur2Ac(oyl-L-Ala-gamma-D-Glu-L-Lys-D-Ala-D-Ala)](n)-di-trans,octa-cis-undecaprenyl diphosphate + beta-D-GlcNAc-(1-&gt;4)-Mur2Ac(oyl-L-Ala-gamma-D-Glu-L-Lys-D-Ala-D-Ala)-di-trans,octa-cis-undecaprenyl diphosphate = [GlcNAc-(1-&gt;4)-Mur2Ac(oyl-L-Ala-gamma-D-Glu-L-Lys-D-Ala-D-Ala)](n+1)-di-trans,octa-cis-undecaprenyl diphosphate + di-trans,octa-cis-undecaprenyl diphosphate + H(+)</text>
        <dbReference type="Rhea" id="RHEA:23708"/>
        <dbReference type="Rhea" id="RHEA-COMP:9602"/>
        <dbReference type="Rhea" id="RHEA-COMP:9603"/>
        <dbReference type="ChEBI" id="CHEBI:15378"/>
        <dbReference type="ChEBI" id="CHEBI:58405"/>
        <dbReference type="ChEBI" id="CHEBI:60033"/>
        <dbReference type="ChEBI" id="CHEBI:78435"/>
        <dbReference type="EC" id="2.4.99.28"/>
    </reaction>
</comment>
<keyword evidence="8" id="KW-0378">Hydrolase</keyword>
<evidence type="ECO:0000256" key="13">
    <source>
        <dbReference type="SAM" id="Phobius"/>
    </source>
</evidence>
<keyword evidence="13" id="KW-1133">Transmembrane helix</keyword>
<feature type="region of interest" description="Disordered" evidence="12">
    <location>
        <begin position="657"/>
        <end position="688"/>
    </location>
</feature>
<keyword evidence="4" id="KW-0121">Carboxypeptidase</keyword>
<evidence type="ECO:0000313" key="17">
    <source>
        <dbReference type="Proteomes" id="UP001596052"/>
    </source>
</evidence>
<dbReference type="EC" id="2.4.99.28" evidence="10"/>
<feature type="domain" description="Penicillin-binding protein transpeptidase" evidence="14">
    <location>
        <begin position="333"/>
        <end position="536"/>
    </location>
</feature>
<evidence type="ECO:0000256" key="6">
    <source>
        <dbReference type="ARBA" id="ARBA00022676"/>
    </source>
</evidence>
<evidence type="ECO:0000313" key="16">
    <source>
        <dbReference type="EMBL" id="MFC5457195.1"/>
    </source>
</evidence>
<sequence>MLPLRRLLLTLSTLGRRLPRWLRWVGGTCLILALLGLSAFALVWRHYSALAATFDMAALNRGQNETLIIGAKGEPIGSASDIERELITLTDVPITLVQAVIATEDARFFSHPGFDIIGLSRAAVANFTAKGIRQGGSTITQQLARNAFGLQGRSYERKITEIFLAMRIERECTKEQILTHYLNRIYLGTGCSGVGAAARCYFGKDVRDLSLVESATLAGIIKAPVAFSPITQPALAKQKRDLTLQRMAETRSITQAEATAARAQPLVVRHDKNRVRTGYMLAAARAEFQRLGLKPGTPPEMTMTLRLDWQHKLDALVRKHLETLAPKDKALQGAVIVLDNTTGAILAMQGGRDFTTSPFNRALDGIRPPGTAFLPLVYAAALTAQPDLTDASQIDGPLDNKQAMIGGLVGTLGEWGAEGEPVAYTGGTITPRQSLLEGRTAATVRLGYQVGLDPLRAALNRCAFTTPLRTEAAFTLGQSPLRLIEVAHAFTAIANDGRTCSAPHLLVGPTVRSTEVFAPSAVAHVRDTLITGMERPEYRKPLVAHGLANKSIAGYGGITYDRTDAWFIGSDRERTCLVWIGHDKDTPISATTTASTAALPLWAAVFAMVTEGKPKGWDGKAPASQLLATPPRALFVEGEARVIPVTPVSTVVLGKDPYQSTTAPGGAPKAIPVPREDDAVPKAIPVPQ</sequence>
<keyword evidence="13" id="KW-0472">Membrane</keyword>
<dbReference type="Gene3D" id="3.40.710.10">
    <property type="entry name" value="DD-peptidase/beta-lactamase superfamily"/>
    <property type="match status" value="1"/>
</dbReference>
<keyword evidence="5" id="KW-0645">Protease</keyword>
<comment type="pathway">
    <text evidence="1">Cell wall biogenesis; peptidoglycan biosynthesis.</text>
</comment>
<dbReference type="PANTHER" id="PTHR32282">
    <property type="entry name" value="BINDING PROTEIN TRANSPEPTIDASE, PUTATIVE-RELATED"/>
    <property type="match status" value="1"/>
</dbReference>
<dbReference type="PANTHER" id="PTHR32282:SF33">
    <property type="entry name" value="PEPTIDOGLYCAN GLYCOSYLTRANSFERASE"/>
    <property type="match status" value="1"/>
</dbReference>
<evidence type="ECO:0000256" key="5">
    <source>
        <dbReference type="ARBA" id="ARBA00022670"/>
    </source>
</evidence>
<dbReference type="InterPro" id="IPR036950">
    <property type="entry name" value="PBP_transglycosylase"/>
</dbReference>
<dbReference type="InterPro" id="IPR023346">
    <property type="entry name" value="Lysozyme-like_dom_sf"/>
</dbReference>